<dbReference type="GO" id="GO:0006281">
    <property type="term" value="P:DNA repair"/>
    <property type="evidence" value="ECO:0007669"/>
    <property type="project" value="UniProtKB-KW"/>
</dbReference>
<name>A0A2J6TMX7_9HELO</name>
<evidence type="ECO:0000256" key="9">
    <source>
        <dbReference type="PIRSR" id="PIRSR610347-1"/>
    </source>
</evidence>
<keyword evidence="4" id="KW-0227">DNA damage</keyword>
<dbReference type="STRING" id="1095630.A0A2J6TMX7"/>
<accession>A0A2J6TMX7</accession>
<keyword evidence="15" id="KW-1185">Reference proteome</keyword>
<keyword evidence="5" id="KW-0378">Hydrolase</keyword>
<keyword evidence="7" id="KW-0234">DNA repair</keyword>
<dbReference type="GeneID" id="36594545"/>
<keyword evidence="8" id="KW-0539">Nucleus</keyword>
<dbReference type="AlphaFoldDB" id="A0A2J6TMX7"/>
<dbReference type="Pfam" id="PF06087">
    <property type="entry name" value="Tyr-DNA_phospho"/>
    <property type="match status" value="1"/>
</dbReference>
<proteinExistence type="inferred from homology"/>
<feature type="compositionally biased region" description="Low complexity" evidence="12">
    <location>
        <begin position="114"/>
        <end position="124"/>
    </location>
</feature>
<comment type="subcellular location">
    <subcellularLocation>
        <location evidence="1">Nucleus</location>
    </subcellularLocation>
</comment>
<evidence type="ECO:0000256" key="8">
    <source>
        <dbReference type="ARBA" id="ARBA00023242"/>
    </source>
</evidence>
<dbReference type="GO" id="GO:0017005">
    <property type="term" value="F:3'-tyrosyl-DNA phosphodiesterase activity"/>
    <property type="evidence" value="ECO:0007669"/>
    <property type="project" value="TreeGrafter"/>
</dbReference>
<feature type="compositionally biased region" description="Basic and acidic residues" evidence="12">
    <location>
        <begin position="47"/>
        <end position="65"/>
    </location>
</feature>
<reference evidence="14 15" key="1">
    <citation type="submission" date="2016-04" db="EMBL/GenBank/DDBJ databases">
        <title>A degradative enzymes factory behind the ericoid mycorrhizal symbiosis.</title>
        <authorList>
            <consortium name="DOE Joint Genome Institute"/>
            <person name="Martino E."/>
            <person name="Morin E."/>
            <person name="Grelet G."/>
            <person name="Kuo A."/>
            <person name="Kohler A."/>
            <person name="Daghino S."/>
            <person name="Barry K."/>
            <person name="Choi C."/>
            <person name="Cichocki N."/>
            <person name="Clum A."/>
            <person name="Copeland A."/>
            <person name="Hainaut M."/>
            <person name="Haridas S."/>
            <person name="Labutti K."/>
            <person name="Lindquist E."/>
            <person name="Lipzen A."/>
            <person name="Khouja H.-R."/>
            <person name="Murat C."/>
            <person name="Ohm R."/>
            <person name="Olson A."/>
            <person name="Spatafora J."/>
            <person name="Veneault-Fourrey C."/>
            <person name="Henrissat B."/>
            <person name="Grigoriev I."/>
            <person name="Martin F."/>
            <person name="Perotto S."/>
        </authorList>
    </citation>
    <scope>NUCLEOTIDE SEQUENCE [LARGE SCALE GENOMIC DNA]</scope>
    <source>
        <strain evidence="14 15">E</strain>
    </source>
</reference>
<dbReference type="PANTHER" id="PTHR12415">
    <property type="entry name" value="TYROSYL-DNA PHOSPHODIESTERASE 1"/>
    <property type="match status" value="1"/>
</dbReference>
<evidence type="ECO:0000259" key="13">
    <source>
        <dbReference type="PROSITE" id="PS50035"/>
    </source>
</evidence>
<evidence type="ECO:0000256" key="1">
    <source>
        <dbReference type="ARBA" id="ARBA00004123"/>
    </source>
</evidence>
<dbReference type="Gene3D" id="3.30.870.10">
    <property type="entry name" value="Endonuclease Chain A"/>
    <property type="match status" value="2"/>
</dbReference>
<gene>
    <name evidence="14" type="ORF">K444DRAFT_660486</name>
</gene>
<dbReference type="InterPro" id="IPR001736">
    <property type="entry name" value="PLipase_D/transphosphatidylase"/>
</dbReference>
<feature type="site" description="Interaction with DNA" evidence="11">
    <location>
        <position position="539"/>
    </location>
</feature>
<evidence type="ECO:0000256" key="2">
    <source>
        <dbReference type="ARBA" id="ARBA00010205"/>
    </source>
</evidence>
<feature type="region of interest" description="Disordered" evidence="12">
    <location>
        <begin position="36"/>
        <end position="153"/>
    </location>
</feature>
<feature type="active site" description="Proton donor/acceptor" evidence="9">
    <location>
        <position position="512"/>
    </location>
</feature>
<sequence>MDEDLERGLVASLLEQAGQIDEDAQLQEAIRLSKVETRVNSSTPVDDQLRERSARMKRKAEEELRPYSVKRTSSASLSMNIPSTRSSRSTALAKAQDNESEAVLDDTSKAATWPSGPGSAAGAKAPKRSLAATKEISPPPLRRKVATGSSLPSAAPSKVKIAYSNGALRITRTPGRTKTKNCVNLEDVIHKQHLVSACVFSFFISEEEFYGHFPLSHSSDAVPIYIGRDVNMDPMVQEACHQAGISFKDKDKLSNKQLQSILPTLHQLSGQRYGKNYHAFYAWSPGCSHSKILLLVYSSFLRLVVTSCNMMDIDTVLGDNHWYMHDLPKLSSRAKSEPSSFEAGLLAHLQALSTPNAFLDSIRGMYDYSAVKVHLVTSAPGVCAGIKAEKHGLLRLRRVIQDLNLKLPQKESGDLRLEICAASIGKLSAKWLSGFNDCALGKGTIKVADEGCAVPDLKLFYPSVGDVKKAHESAQNAASNIGCATRPWDNAPDGIKNIFHHYESKDTGRLYHQKFIMAYNPRDSKALPYFVYIGSANLSQSAWGALEQDKKATEATCNTKLIKLSNFECGVVIPGHLMEGLLEPGTEGWQSGIVPYVQTGKRYSLPKDRPWNDPRWVQNWQEDYRGT</sequence>
<dbReference type="RefSeq" id="XP_024741284.1">
    <property type="nucleotide sequence ID" value="XM_024886468.1"/>
</dbReference>
<dbReference type="GO" id="GO:0004527">
    <property type="term" value="F:exonuclease activity"/>
    <property type="evidence" value="ECO:0007669"/>
    <property type="project" value="UniProtKB-KW"/>
</dbReference>
<feature type="binding site" evidence="10">
    <location>
        <position position="291"/>
    </location>
    <ligand>
        <name>substrate</name>
    </ligand>
</feature>
<keyword evidence="3" id="KW-0540">Nuclease</keyword>
<keyword evidence="6" id="KW-0269">Exonuclease</keyword>
<dbReference type="Proteomes" id="UP000235371">
    <property type="component" value="Unassembled WGS sequence"/>
</dbReference>
<organism evidence="14 15">
    <name type="scientific">Hyaloscypha bicolor E</name>
    <dbReference type="NCBI Taxonomy" id="1095630"/>
    <lineage>
        <taxon>Eukaryota</taxon>
        <taxon>Fungi</taxon>
        <taxon>Dikarya</taxon>
        <taxon>Ascomycota</taxon>
        <taxon>Pezizomycotina</taxon>
        <taxon>Leotiomycetes</taxon>
        <taxon>Helotiales</taxon>
        <taxon>Hyaloscyphaceae</taxon>
        <taxon>Hyaloscypha</taxon>
        <taxon>Hyaloscypha bicolor</taxon>
    </lineage>
</organism>
<dbReference type="GO" id="GO:0005634">
    <property type="term" value="C:nucleus"/>
    <property type="evidence" value="ECO:0007669"/>
    <property type="project" value="UniProtKB-SubCell"/>
</dbReference>
<evidence type="ECO:0000313" key="14">
    <source>
        <dbReference type="EMBL" id="PMD64380.1"/>
    </source>
</evidence>
<dbReference type="SUPFAM" id="SSF56024">
    <property type="entry name" value="Phospholipase D/nuclease"/>
    <property type="match status" value="2"/>
</dbReference>
<evidence type="ECO:0000256" key="5">
    <source>
        <dbReference type="ARBA" id="ARBA00022801"/>
    </source>
</evidence>
<dbReference type="OrthoDB" id="3907302at2759"/>
<dbReference type="GO" id="GO:0003697">
    <property type="term" value="F:single-stranded DNA binding"/>
    <property type="evidence" value="ECO:0007669"/>
    <property type="project" value="TreeGrafter"/>
</dbReference>
<evidence type="ECO:0000256" key="6">
    <source>
        <dbReference type="ARBA" id="ARBA00022839"/>
    </source>
</evidence>
<feature type="domain" description="PLD phosphodiesterase" evidence="13">
    <location>
        <begin position="507"/>
        <end position="542"/>
    </location>
</feature>
<dbReference type="GO" id="GO:0003690">
    <property type="term" value="F:double-stranded DNA binding"/>
    <property type="evidence" value="ECO:0007669"/>
    <property type="project" value="TreeGrafter"/>
</dbReference>
<feature type="binding site" evidence="10">
    <location>
        <position position="514"/>
    </location>
    <ligand>
        <name>substrate</name>
    </ligand>
</feature>
<evidence type="ECO:0000256" key="10">
    <source>
        <dbReference type="PIRSR" id="PIRSR610347-2"/>
    </source>
</evidence>
<comment type="similarity">
    <text evidence="2">Belongs to the tyrosyl-DNA phosphodiesterase family.</text>
</comment>
<protein>
    <submittedName>
        <fullName evidence="14">Phospholipase D/nuclease</fullName>
    </submittedName>
</protein>
<dbReference type="EMBL" id="KZ613765">
    <property type="protein sequence ID" value="PMD64380.1"/>
    <property type="molecule type" value="Genomic_DNA"/>
</dbReference>
<feature type="compositionally biased region" description="Polar residues" evidence="12">
    <location>
        <begin position="70"/>
        <end position="90"/>
    </location>
</feature>
<evidence type="ECO:0000256" key="4">
    <source>
        <dbReference type="ARBA" id="ARBA00022763"/>
    </source>
</evidence>
<evidence type="ECO:0000256" key="12">
    <source>
        <dbReference type="SAM" id="MobiDB-lite"/>
    </source>
</evidence>
<evidence type="ECO:0000256" key="3">
    <source>
        <dbReference type="ARBA" id="ARBA00022722"/>
    </source>
</evidence>
<feature type="active site" description="Nucleophile" evidence="9">
    <location>
        <position position="289"/>
    </location>
</feature>
<dbReference type="PANTHER" id="PTHR12415:SF0">
    <property type="entry name" value="TYROSYL-DNA PHOSPHODIESTERASE 1"/>
    <property type="match status" value="1"/>
</dbReference>
<evidence type="ECO:0000313" key="15">
    <source>
        <dbReference type="Proteomes" id="UP000235371"/>
    </source>
</evidence>
<dbReference type="InterPro" id="IPR010347">
    <property type="entry name" value="Tdp1"/>
</dbReference>
<dbReference type="PROSITE" id="PS50035">
    <property type="entry name" value="PLD"/>
    <property type="match status" value="1"/>
</dbReference>
<evidence type="ECO:0000256" key="11">
    <source>
        <dbReference type="PIRSR" id="PIRSR610347-3"/>
    </source>
</evidence>
<evidence type="ECO:0000256" key="7">
    <source>
        <dbReference type="ARBA" id="ARBA00023204"/>
    </source>
</evidence>
<dbReference type="InParanoid" id="A0A2J6TMX7"/>